<dbReference type="PANTHER" id="PTHR12993">
    <property type="entry name" value="N-ACETYLGLUCOSAMINYL-PHOSPHATIDYLINOSITOL DE-N-ACETYLASE-RELATED"/>
    <property type="match status" value="1"/>
</dbReference>
<accession>A0A9X2RBR4</accession>
<dbReference type="GO" id="GO:0000225">
    <property type="term" value="F:N-acetylglucosaminylphosphatidylinositol deacetylase activity"/>
    <property type="evidence" value="ECO:0007669"/>
    <property type="project" value="TreeGrafter"/>
</dbReference>
<dbReference type="RefSeq" id="WP_255132472.1">
    <property type="nucleotide sequence ID" value="NZ_JANDBC010000001.1"/>
</dbReference>
<proteinExistence type="predicted"/>
<feature type="chain" id="PRO_5040923113" evidence="1">
    <location>
        <begin position="21"/>
        <end position="298"/>
    </location>
</feature>
<dbReference type="Proteomes" id="UP001139125">
    <property type="component" value="Unassembled WGS sequence"/>
</dbReference>
<dbReference type="InterPro" id="IPR024078">
    <property type="entry name" value="LmbE-like_dom_sf"/>
</dbReference>
<evidence type="ECO:0000313" key="3">
    <source>
        <dbReference type="Proteomes" id="UP001139125"/>
    </source>
</evidence>
<dbReference type="EMBL" id="JANDBC010000001">
    <property type="protein sequence ID" value="MCP9290411.1"/>
    <property type="molecule type" value="Genomic_DNA"/>
</dbReference>
<dbReference type="Pfam" id="PF02585">
    <property type="entry name" value="PIG-L"/>
    <property type="match status" value="1"/>
</dbReference>
<dbReference type="PANTHER" id="PTHR12993:SF11">
    <property type="entry name" value="N-ACETYLGLUCOSAMINYL-PHOSPHATIDYLINOSITOL DE-N-ACETYLASE"/>
    <property type="match status" value="1"/>
</dbReference>
<protein>
    <submittedName>
        <fullName evidence="2">PIG-L family deacetylase</fullName>
    </submittedName>
</protein>
<organism evidence="2 3">
    <name type="scientific">Gracilimonas sediminicola</name>
    <dbReference type="NCBI Taxonomy" id="2952158"/>
    <lineage>
        <taxon>Bacteria</taxon>
        <taxon>Pseudomonadati</taxon>
        <taxon>Balneolota</taxon>
        <taxon>Balneolia</taxon>
        <taxon>Balneolales</taxon>
        <taxon>Balneolaceae</taxon>
        <taxon>Gracilimonas</taxon>
    </lineage>
</organism>
<name>A0A9X2RBR4_9BACT</name>
<comment type="caution">
    <text evidence="2">The sequence shown here is derived from an EMBL/GenBank/DDBJ whole genome shotgun (WGS) entry which is preliminary data.</text>
</comment>
<dbReference type="AlphaFoldDB" id="A0A9X2RBR4"/>
<dbReference type="SUPFAM" id="SSF102588">
    <property type="entry name" value="LmbE-like"/>
    <property type="match status" value="1"/>
</dbReference>
<evidence type="ECO:0000313" key="2">
    <source>
        <dbReference type="EMBL" id="MCP9290411.1"/>
    </source>
</evidence>
<reference evidence="2" key="1">
    <citation type="submission" date="2022-06" db="EMBL/GenBank/DDBJ databases">
        <title>Gracilimonas sp. CAU 1638 isolated from sea sediment.</title>
        <authorList>
            <person name="Kim W."/>
        </authorList>
    </citation>
    <scope>NUCLEOTIDE SEQUENCE</scope>
    <source>
        <strain evidence="2">CAU 1638</strain>
    </source>
</reference>
<dbReference type="InterPro" id="IPR003737">
    <property type="entry name" value="GlcNAc_PI_deacetylase-related"/>
</dbReference>
<evidence type="ECO:0000256" key="1">
    <source>
        <dbReference type="SAM" id="SignalP"/>
    </source>
</evidence>
<keyword evidence="3" id="KW-1185">Reference proteome</keyword>
<sequence length="298" mass="33609">MKKLLIAFAAILIVSINAKAQDSLLNYEPKVLLVTAHPDDDALFSATIFKTTRLLNGAVDLALLTNGEGGYTYSTLGNYIYGKELDKEEVGRQWLPGIRKKELMAGGDIVGIRNYFFLDQPDFEYTEDVNIPLEKWNTDWAREKLASIMEKGAYDFLFLMLPYETTHGHHKASAVIALQALQTLPEGERPIALEAFIRRGEDDAGVSFTQLEGYPETKVMPGKTFEFNRNQTFGVNDRMNYNIIGNWVIAEHKSQGTMQLLMQSDTGVIEQYWYVALNGEEGLEKTAEYFEAVNIVEP</sequence>
<feature type="signal peptide" evidence="1">
    <location>
        <begin position="1"/>
        <end position="20"/>
    </location>
</feature>
<keyword evidence="1" id="KW-0732">Signal</keyword>
<gene>
    <name evidence="2" type="ORF">NM125_02310</name>
</gene>
<dbReference type="Gene3D" id="3.40.50.10320">
    <property type="entry name" value="LmbE-like"/>
    <property type="match status" value="1"/>
</dbReference>